<dbReference type="PANTHER" id="PTHR10369">
    <property type="entry name" value="60S RIBOSOMAL PROTEIN L36A/L44"/>
    <property type="match status" value="1"/>
</dbReference>
<keyword evidence="3 4" id="KW-0687">Ribonucleoprotein</keyword>
<reference evidence="8" key="2">
    <citation type="submission" date="2017-02" db="UniProtKB">
        <authorList>
            <consortium name="WormBaseParasite"/>
        </authorList>
    </citation>
    <scope>IDENTIFICATION</scope>
</reference>
<dbReference type="AlphaFoldDB" id="A0A0K0DL90"/>
<dbReference type="InterPro" id="IPR053708">
    <property type="entry name" value="Ribosomal_LSU_eL42"/>
</dbReference>
<evidence type="ECO:0000256" key="1">
    <source>
        <dbReference type="ARBA" id="ARBA00009364"/>
    </source>
</evidence>
<dbReference type="Gene3D" id="3.10.450.80">
    <property type="match status" value="1"/>
</dbReference>
<dbReference type="STRING" id="6313.A0A0K0DL90"/>
<dbReference type="PROSITE" id="PS50006">
    <property type="entry name" value="FHA_DOMAIN"/>
    <property type="match status" value="1"/>
</dbReference>
<evidence type="ECO:0000259" key="6">
    <source>
        <dbReference type="PROSITE" id="PS50006"/>
    </source>
</evidence>
<dbReference type="SUPFAM" id="SSF57829">
    <property type="entry name" value="Zn-binding ribosomal proteins"/>
    <property type="match status" value="1"/>
</dbReference>
<dbReference type="InterPro" id="IPR008984">
    <property type="entry name" value="SMAD_FHA_dom_sf"/>
</dbReference>
<dbReference type="Proteomes" id="UP000035642">
    <property type="component" value="Unassembled WGS sequence"/>
</dbReference>
<dbReference type="InterPro" id="IPR011332">
    <property type="entry name" value="Ribosomal_zn-bd"/>
</dbReference>
<dbReference type="PROSITE" id="PS01172">
    <property type="entry name" value="RIBOSOMAL_L44E"/>
    <property type="match status" value="1"/>
</dbReference>
<dbReference type="GO" id="GO:1990904">
    <property type="term" value="C:ribonucleoprotein complex"/>
    <property type="evidence" value="ECO:0007669"/>
    <property type="project" value="UniProtKB-KW"/>
</dbReference>
<feature type="compositionally biased region" description="Polar residues" evidence="5">
    <location>
        <begin position="187"/>
        <end position="196"/>
    </location>
</feature>
<dbReference type="InterPro" id="IPR000253">
    <property type="entry name" value="FHA_dom"/>
</dbReference>
<organism evidence="7 8">
    <name type="scientific">Angiostrongylus cantonensis</name>
    <name type="common">Rat lungworm</name>
    <dbReference type="NCBI Taxonomy" id="6313"/>
    <lineage>
        <taxon>Eukaryota</taxon>
        <taxon>Metazoa</taxon>
        <taxon>Ecdysozoa</taxon>
        <taxon>Nematoda</taxon>
        <taxon>Chromadorea</taxon>
        <taxon>Rhabditida</taxon>
        <taxon>Rhabditina</taxon>
        <taxon>Rhabditomorpha</taxon>
        <taxon>Strongyloidea</taxon>
        <taxon>Metastrongylidae</taxon>
        <taxon>Angiostrongylus</taxon>
    </lineage>
</organism>
<feature type="domain" description="FHA" evidence="6">
    <location>
        <begin position="89"/>
        <end position="142"/>
    </location>
</feature>
<dbReference type="WBParaSite" id="ACAC_0001234201-mRNA-1">
    <property type="protein sequence ID" value="ACAC_0001234201-mRNA-1"/>
    <property type="gene ID" value="ACAC_0001234201"/>
</dbReference>
<proteinExistence type="inferred from homology"/>
<evidence type="ECO:0000256" key="5">
    <source>
        <dbReference type="SAM" id="MobiDB-lite"/>
    </source>
</evidence>
<protein>
    <submittedName>
        <fullName evidence="8">FHA domain-containing protein</fullName>
    </submittedName>
</protein>
<dbReference type="SUPFAM" id="SSF49879">
    <property type="entry name" value="SMAD/FHA domain"/>
    <property type="match status" value="1"/>
</dbReference>
<keyword evidence="2 4" id="KW-0689">Ribosomal protein</keyword>
<evidence type="ECO:0000313" key="7">
    <source>
        <dbReference type="Proteomes" id="UP000035642"/>
    </source>
</evidence>
<reference evidence="7" key="1">
    <citation type="submission" date="2012-09" db="EMBL/GenBank/DDBJ databases">
        <authorList>
            <person name="Martin A.A."/>
        </authorList>
    </citation>
    <scope>NUCLEOTIDE SEQUENCE</scope>
</reference>
<dbReference type="InterPro" id="IPR000552">
    <property type="entry name" value="Ribosomal_eL44"/>
</dbReference>
<evidence type="ECO:0000256" key="4">
    <source>
        <dbReference type="RuleBase" id="RU000666"/>
    </source>
</evidence>
<dbReference type="GO" id="GO:0006412">
    <property type="term" value="P:translation"/>
    <property type="evidence" value="ECO:0007669"/>
    <property type="project" value="InterPro"/>
</dbReference>
<dbReference type="GO" id="GO:0003735">
    <property type="term" value="F:structural constituent of ribosome"/>
    <property type="evidence" value="ECO:0007669"/>
    <property type="project" value="InterPro"/>
</dbReference>
<name>A0A0K0DL90_ANGCA</name>
<dbReference type="FunFam" id="3.10.450.80:FF:000001">
    <property type="entry name" value="60S ribosomal protein L44"/>
    <property type="match status" value="1"/>
</dbReference>
<dbReference type="GO" id="GO:0005840">
    <property type="term" value="C:ribosome"/>
    <property type="evidence" value="ECO:0007669"/>
    <property type="project" value="UniProtKB-KW"/>
</dbReference>
<feature type="region of interest" description="Disordered" evidence="5">
    <location>
        <begin position="170"/>
        <end position="196"/>
    </location>
</feature>
<comment type="similarity">
    <text evidence="1 4">Belongs to the eukaryotic ribosomal protein eL42 family.</text>
</comment>
<sequence length="361" mass="40192">LSQELHFVKIGFIFAGRRRYDRKQAGFGGQTKPIFRKKAKTTKKIVLRMECTECKHKKQLPIKRCKHFELGGQKKARVLYTIRSVGEMVSIGRDRKCGIALGVDAHGVSRIHGSLKWSSQISSFLVKKSCTVNVTDNDCITLAEETPQSQMLEFVENNSGQMVSFVSDSASSSYGSTKLSDRKPGNRGTSDLHTSSGFARRKKQCIFDVSMQPPSYHSTLVFAEDTQEKVDSPRIKHRSGLETAQTNRDITSVQETCEQSGKRYDDAEDDGNTVEGNGVDIARVVAKLSNLVHYADIERQPVRAVDVSQSQNTVKNNSFNFKRFRKASQGRFNASLSSANAPCIIGGKDDLVDFRQLSHVS</sequence>
<evidence type="ECO:0000256" key="3">
    <source>
        <dbReference type="ARBA" id="ARBA00023274"/>
    </source>
</evidence>
<dbReference type="Pfam" id="PF00935">
    <property type="entry name" value="Ribosomal_L44"/>
    <property type="match status" value="1"/>
</dbReference>
<evidence type="ECO:0000256" key="2">
    <source>
        <dbReference type="ARBA" id="ARBA00022980"/>
    </source>
</evidence>
<evidence type="ECO:0000313" key="8">
    <source>
        <dbReference type="WBParaSite" id="ACAC_0001234201-mRNA-1"/>
    </source>
</evidence>
<accession>A0A0K0DL90</accession>
<keyword evidence="7" id="KW-1185">Reference proteome</keyword>